<dbReference type="InterPro" id="IPR000719">
    <property type="entry name" value="Prot_kinase_dom"/>
</dbReference>
<keyword evidence="6" id="KW-1185">Reference proteome</keyword>
<evidence type="ECO:0000313" key="5">
    <source>
        <dbReference type="EMBL" id="KAI5064091.1"/>
    </source>
</evidence>
<dbReference type="PANTHER" id="PTHR47989:SF8">
    <property type="entry name" value="INACTIVE PROTEIN KINASE SELMODRAFT_444075-LIKE"/>
    <property type="match status" value="1"/>
</dbReference>
<dbReference type="OrthoDB" id="1857192at2759"/>
<dbReference type="GO" id="GO:0005524">
    <property type="term" value="F:ATP binding"/>
    <property type="evidence" value="ECO:0007669"/>
    <property type="project" value="UniProtKB-KW"/>
</dbReference>
<name>A0A9D4Z901_ADICA</name>
<evidence type="ECO:0000256" key="2">
    <source>
        <dbReference type="ARBA" id="ARBA00022840"/>
    </source>
</evidence>
<dbReference type="InterPro" id="IPR011009">
    <property type="entry name" value="Kinase-like_dom_sf"/>
</dbReference>
<feature type="compositionally biased region" description="Polar residues" evidence="3">
    <location>
        <begin position="592"/>
        <end position="611"/>
    </location>
</feature>
<dbReference type="CDD" id="cd14066">
    <property type="entry name" value="STKc_IRAK"/>
    <property type="match status" value="1"/>
</dbReference>
<sequence>MPSSSEATPVHKPVDGAREYSSDEEDEDSQAAFFTIDITNANSQPELPASDPIPCPPLATSLESFLNPECEPGISSSAELSTVDSSLGISISPADSFSLSTSTSSFSVAGYAPIQSTSTSSSSTPANFRRPISRSASDSNFKAHVGVLSVAGSIPIHEHSDKSYSVLPLTLSRGRSNNSFEASLNGFKESEWLEEGDTVSEADALEVTDSSAFSYSSLLRQQHEYSHMQKVSDAPFQRQRICFPLHRPSTTSWVSLFKNLPQAERSLLCSQCKQMSPVLRNVPRRFSYTELEAATNNFSEANFLAEGGFGFVYRGELNGQAIAVKQHKLASTQGYKEFRSEVELLSCAQHRNLVMLLGYCDENGHRMLVYEFVCNKSLDWHLSPTKNPKGLIWAARLKIAIGAARALRYLHEESRVGCIVHRDMRPNNILLTHDYEPMVGDFGLARSNPEGQEAIETRVIGTFGYLAPEYAESGQVSWRADVYAFGVVLLELITGRKAIDLLRPPGQQSLSEWARPRLLSLTEVVDSRLDNFPLAEMRAMMQAAFLCISKDPAGRPRMSQVLHILEGEGRSTEEFIKPSIDVGATPPAQKVSDAQNATITTQQLPPSISRNQTRKQHAGSSSKGKPRLNYSDML</sequence>
<proteinExistence type="predicted"/>
<feature type="compositionally biased region" description="Basic and acidic residues" evidence="3">
    <location>
        <begin position="12"/>
        <end position="21"/>
    </location>
</feature>
<evidence type="ECO:0000256" key="3">
    <source>
        <dbReference type="SAM" id="MobiDB-lite"/>
    </source>
</evidence>
<evidence type="ECO:0000259" key="4">
    <source>
        <dbReference type="PROSITE" id="PS50011"/>
    </source>
</evidence>
<dbReference type="InterPro" id="IPR001245">
    <property type="entry name" value="Ser-Thr/Tyr_kinase_cat_dom"/>
</dbReference>
<reference evidence="5" key="1">
    <citation type="submission" date="2021-01" db="EMBL/GenBank/DDBJ databases">
        <title>Adiantum capillus-veneris genome.</title>
        <authorList>
            <person name="Fang Y."/>
            <person name="Liao Q."/>
        </authorList>
    </citation>
    <scope>NUCLEOTIDE SEQUENCE</scope>
    <source>
        <strain evidence="5">H3</strain>
        <tissue evidence="5">Leaf</tissue>
    </source>
</reference>
<dbReference type="PANTHER" id="PTHR47989">
    <property type="entry name" value="OS01G0750732 PROTEIN"/>
    <property type="match status" value="1"/>
</dbReference>
<dbReference type="Gene3D" id="3.30.200.20">
    <property type="entry name" value="Phosphorylase Kinase, domain 1"/>
    <property type="match status" value="1"/>
</dbReference>
<evidence type="ECO:0000313" key="6">
    <source>
        <dbReference type="Proteomes" id="UP000886520"/>
    </source>
</evidence>
<feature type="region of interest" description="Disordered" evidence="3">
    <location>
        <begin position="1"/>
        <end position="29"/>
    </location>
</feature>
<feature type="region of interest" description="Disordered" evidence="3">
    <location>
        <begin position="582"/>
        <end position="634"/>
    </location>
</feature>
<dbReference type="Proteomes" id="UP000886520">
    <property type="component" value="Chromosome 20"/>
</dbReference>
<comment type="caution">
    <text evidence="5">The sequence shown here is derived from an EMBL/GenBank/DDBJ whole genome shotgun (WGS) entry which is preliminary data.</text>
</comment>
<keyword evidence="1" id="KW-0547">Nucleotide-binding</keyword>
<organism evidence="5 6">
    <name type="scientific">Adiantum capillus-veneris</name>
    <name type="common">Maidenhair fern</name>
    <dbReference type="NCBI Taxonomy" id="13818"/>
    <lineage>
        <taxon>Eukaryota</taxon>
        <taxon>Viridiplantae</taxon>
        <taxon>Streptophyta</taxon>
        <taxon>Embryophyta</taxon>
        <taxon>Tracheophyta</taxon>
        <taxon>Polypodiopsida</taxon>
        <taxon>Polypodiidae</taxon>
        <taxon>Polypodiales</taxon>
        <taxon>Pteridineae</taxon>
        <taxon>Pteridaceae</taxon>
        <taxon>Vittarioideae</taxon>
        <taxon>Adiantum</taxon>
    </lineage>
</organism>
<dbReference type="InterPro" id="IPR008266">
    <property type="entry name" value="Tyr_kinase_AS"/>
</dbReference>
<dbReference type="FunFam" id="3.30.200.20:FF:000162">
    <property type="entry name" value="Adenine nucleotide alpha hydrolase-like domain kinase"/>
    <property type="match status" value="1"/>
</dbReference>
<dbReference type="SUPFAM" id="SSF56112">
    <property type="entry name" value="Protein kinase-like (PK-like)"/>
    <property type="match status" value="1"/>
</dbReference>
<dbReference type="PROSITE" id="PS00109">
    <property type="entry name" value="PROTEIN_KINASE_TYR"/>
    <property type="match status" value="1"/>
</dbReference>
<protein>
    <recommendedName>
        <fullName evidence="4">Protein kinase domain-containing protein</fullName>
    </recommendedName>
</protein>
<dbReference type="Pfam" id="PF07714">
    <property type="entry name" value="PK_Tyr_Ser-Thr"/>
    <property type="match status" value="1"/>
</dbReference>
<dbReference type="FunFam" id="1.10.510.10:FF:000095">
    <property type="entry name" value="protein STRUBBELIG-RECEPTOR FAMILY 8"/>
    <property type="match status" value="1"/>
</dbReference>
<accession>A0A9D4Z901</accession>
<keyword evidence="2" id="KW-0067">ATP-binding</keyword>
<dbReference type="AlphaFoldDB" id="A0A9D4Z901"/>
<dbReference type="PROSITE" id="PS50011">
    <property type="entry name" value="PROTEIN_KINASE_DOM"/>
    <property type="match status" value="1"/>
</dbReference>
<dbReference type="Gene3D" id="1.10.510.10">
    <property type="entry name" value="Transferase(Phosphotransferase) domain 1"/>
    <property type="match status" value="1"/>
</dbReference>
<dbReference type="EMBL" id="JABFUD020000020">
    <property type="protein sequence ID" value="KAI5064091.1"/>
    <property type="molecule type" value="Genomic_DNA"/>
</dbReference>
<dbReference type="GO" id="GO:0004672">
    <property type="term" value="F:protein kinase activity"/>
    <property type="evidence" value="ECO:0007669"/>
    <property type="project" value="InterPro"/>
</dbReference>
<gene>
    <name evidence="5" type="ORF">GOP47_0020761</name>
</gene>
<evidence type="ECO:0000256" key="1">
    <source>
        <dbReference type="ARBA" id="ARBA00022741"/>
    </source>
</evidence>
<feature type="domain" description="Protein kinase" evidence="4">
    <location>
        <begin position="298"/>
        <end position="576"/>
    </location>
</feature>